<reference evidence="1 2" key="1">
    <citation type="journal article" date="2023" name="G3 (Bethesda)">
        <title>A chromosome-length genome assembly and annotation of blackberry (Rubus argutus, cv. 'Hillquist').</title>
        <authorList>
            <person name="Bruna T."/>
            <person name="Aryal R."/>
            <person name="Dudchenko O."/>
            <person name="Sargent D.J."/>
            <person name="Mead D."/>
            <person name="Buti M."/>
            <person name="Cavallini A."/>
            <person name="Hytonen T."/>
            <person name="Andres J."/>
            <person name="Pham M."/>
            <person name="Weisz D."/>
            <person name="Mascagni F."/>
            <person name="Usai G."/>
            <person name="Natali L."/>
            <person name="Bassil N."/>
            <person name="Fernandez G.E."/>
            <person name="Lomsadze A."/>
            <person name="Armour M."/>
            <person name="Olukolu B."/>
            <person name="Poorten T."/>
            <person name="Britton C."/>
            <person name="Davik J."/>
            <person name="Ashrafi H."/>
            <person name="Aiden E.L."/>
            <person name="Borodovsky M."/>
            <person name="Worthington M."/>
        </authorList>
    </citation>
    <scope>NUCLEOTIDE SEQUENCE [LARGE SCALE GENOMIC DNA]</scope>
    <source>
        <strain evidence="1">PI 553951</strain>
    </source>
</reference>
<keyword evidence="2" id="KW-1185">Reference proteome</keyword>
<name>A0AAW1VLQ6_RUBAR</name>
<gene>
    <name evidence="1" type="ORF">M0R45_000459</name>
</gene>
<comment type="caution">
    <text evidence="1">The sequence shown here is derived from an EMBL/GenBank/DDBJ whole genome shotgun (WGS) entry which is preliminary data.</text>
</comment>
<dbReference type="Proteomes" id="UP001457282">
    <property type="component" value="Unassembled WGS sequence"/>
</dbReference>
<evidence type="ECO:0000313" key="1">
    <source>
        <dbReference type="EMBL" id="KAK9905123.1"/>
    </source>
</evidence>
<protein>
    <submittedName>
        <fullName evidence="1">Uncharacterized protein</fullName>
    </submittedName>
</protein>
<sequence length="218" mass="24137">MAAINFPHKSYNHSSSQTIPANSQSNLNSLISLFFVGSQFNQQVKLTRVNSQTQEIKESRAHQHHRCSCSRAISTQLFTSHHRHQFWAPNPPWKFAPLSTVKPCSHYINPTLHKHKTIALGRSLHPFIIYGHHHRRASSAPTPLLDSVQPCLNLKLLCSIAASLKSTNHLHQQDAPPCFPNHVVASIFTASTAPPLLSPSPTPRMPSAAATVFDPCSL</sequence>
<organism evidence="1 2">
    <name type="scientific">Rubus argutus</name>
    <name type="common">Southern blackberry</name>
    <dbReference type="NCBI Taxonomy" id="59490"/>
    <lineage>
        <taxon>Eukaryota</taxon>
        <taxon>Viridiplantae</taxon>
        <taxon>Streptophyta</taxon>
        <taxon>Embryophyta</taxon>
        <taxon>Tracheophyta</taxon>
        <taxon>Spermatophyta</taxon>
        <taxon>Magnoliopsida</taxon>
        <taxon>eudicotyledons</taxon>
        <taxon>Gunneridae</taxon>
        <taxon>Pentapetalae</taxon>
        <taxon>rosids</taxon>
        <taxon>fabids</taxon>
        <taxon>Rosales</taxon>
        <taxon>Rosaceae</taxon>
        <taxon>Rosoideae</taxon>
        <taxon>Rosoideae incertae sedis</taxon>
        <taxon>Rubus</taxon>
    </lineage>
</organism>
<evidence type="ECO:0000313" key="2">
    <source>
        <dbReference type="Proteomes" id="UP001457282"/>
    </source>
</evidence>
<dbReference type="AlphaFoldDB" id="A0AAW1VLQ6"/>
<dbReference type="EMBL" id="JBEDUW010000173">
    <property type="protein sequence ID" value="KAK9905123.1"/>
    <property type="molecule type" value="Genomic_DNA"/>
</dbReference>
<proteinExistence type="predicted"/>
<accession>A0AAW1VLQ6</accession>